<comment type="caution">
    <text evidence="1">The sequence shown here is derived from an EMBL/GenBank/DDBJ whole genome shotgun (WGS) entry which is preliminary data.</text>
</comment>
<dbReference type="EMBL" id="JACHGY010000001">
    <property type="protein sequence ID" value="MBB6429842.1"/>
    <property type="molecule type" value="Genomic_DNA"/>
</dbReference>
<accession>A0A7X0LKE8</accession>
<keyword evidence="2" id="KW-1185">Reference proteome</keyword>
<dbReference type="RefSeq" id="WP_184677402.1">
    <property type="nucleotide sequence ID" value="NZ_JACHGY010000001.1"/>
</dbReference>
<sequence>MFFSHEKMTNRSRGFIFGGSVVLANLMWPTPESSSQTLPSGTIDAPPMVIGDSESIGANTTLNVYDAGVVGNFFKVGLINETTLNTELNISGGEVGRNLTVYSGGVVNMSGGIIGRTPSILRGAEFHLSGGTVGELFRARYDSIFSMSGGYLGKSATITTGNTVNISGGEIDSSLQISDGEVNITGGIIGNGFDAFTTVNMSGGVVGDQFTAKTGKRVYFSGGEIGSSFLASAGSRVEISGGRVGNRFAAASGSNVYITGGTVGEDMLALSGSNVYISGGEIGIDFRIGSQIDRAANVWMSGGAIDIRLSVLNGSSFRLSGGTVGGGLYAHSGSNVEIVGGDFRLNRSDYAGSTIDPSLGSGLFSGRLQDGSVFIFRDTDHLNNVKLTRVALPEINLDPIVIDSANHGMPSGLSSGQTLTLKEGGVLGMNYAVFDAELHIEGGHLGDNAELAYSTVNISGGTVGKQMRALLGSTVNITGGVIGSDYSANAYSDTHISGGVIGGAFRAHSGSDVNISGGEFTGRFLALDDSHVRFFGSAFYVDGVLIDGLALGETVSIDQRNVELAGVLADGSDFSFMLNTESNNQNPADLFREDALITITLTQVLGDYNLNGTVDAADYTVWADNFGSTTNLAADGNGNGIIDAADYTVWQDNFGAGNASALSLLPIPEPGTLALLGLGLPMMLRRRAAA</sequence>
<organism evidence="1 2">
    <name type="scientific">Algisphaera agarilytica</name>
    <dbReference type="NCBI Taxonomy" id="1385975"/>
    <lineage>
        <taxon>Bacteria</taxon>
        <taxon>Pseudomonadati</taxon>
        <taxon>Planctomycetota</taxon>
        <taxon>Phycisphaerae</taxon>
        <taxon>Phycisphaerales</taxon>
        <taxon>Phycisphaeraceae</taxon>
        <taxon>Algisphaera</taxon>
    </lineage>
</organism>
<dbReference type="GO" id="GO:0000272">
    <property type="term" value="P:polysaccharide catabolic process"/>
    <property type="evidence" value="ECO:0007669"/>
    <property type="project" value="InterPro"/>
</dbReference>
<protein>
    <recommendedName>
        <fullName evidence="3">PEP-CTERM protein-sorting domain-containing protein</fullName>
    </recommendedName>
</protein>
<dbReference type="InterPro" id="IPR018247">
    <property type="entry name" value="EF_Hand_1_Ca_BS"/>
</dbReference>
<gene>
    <name evidence="1" type="ORF">HNQ40_001648</name>
</gene>
<evidence type="ECO:0008006" key="3">
    <source>
        <dbReference type="Google" id="ProtNLM"/>
    </source>
</evidence>
<dbReference type="PROSITE" id="PS00018">
    <property type="entry name" value="EF_HAND_1"/>
    <property type="match status" value="1"/>
</dbReference>
<name>A0A7X0LKE8_9BACT</name>
<dbReference type="Proteomes" id="UP000541810">
    <property type="component" value="Unassembled WGS sequence"/>
</dbReference>
<evidence type="ECO:0000313" key="2">
    <source>
        <dbReference type="Proteomes" id="UP000541810"/>
    </source>
</evidence>
<evidence type="ECO:0000313" key="1">
    <source>
        <dbReference type="EMBL" id="MBB6429842.1"/>
    </source>
</evidence>
<dbReference type="Gene3D" id="1.10.1330.10">
    <property type="entry name" value="Dockerin domain"/>
    <property type="match status" value="1"/>
</dbReference>
<dbReference type="SUPFAM" id="SSF63446">
    <property type="entry name" value="Type I dockerin domain"/>
    <property type="match status" value="1"/>
</dbReference>
<dbReference type="NCBIfam" id="TIGR02595">
    <property type="entry name" value="PEP_CTERM"/>
    <property type="match status" value="1"/>
</dbReference>
<proteinExistence type="predicted"/>
<dbReference type="InterPro" id="IPR013424">
    <property type="entry name" value="Ice-binding_C"/>
</dbReference>
<reference evidence="1 2" key="1">
    <citation type="submission" date="2020-08" db="EMBL/GenBank/DDBJ databases">
        <title>Genomic Encyclopedia of Type Strains, Phase IV (KMG-IV): sequencing the most valuable type-strain genomes for metagenomic binning, comparative biology and taxonomic classification.</title>
        <authorList>
            <person name="Goeker M."/>
        </authorList>
    </citation>
    <scope>NUCLEOTIDE SEQUENCE [LARGE SCALE GENOMIC DNA]</scope>
    <source>
        <strain evidence="1 2">DSM 103725</strain>
    </source>
</reference>
<dbReference type="AlphaFoldDB" id="A0A7X0LKE8"/>
<dbReference type="InterPro" id="IPR036439">
    <property type="entry name" value="Dockerin_dom_sf"/>
</dbReference>